<evidence type="ECO:0000256" key="1">
    <source>
        <dbReference type="SAM" id="Coils"/>
    </source>
</evidence>
<feature type="region of interest" description="Disordered" evidence="2">
    <location>
        <begin position="105"/>
        <end position="126"/>
    </location>
</feature>
<keyword evidence="4" id="KW-1185">Reference proteome</keyword>
<comment type="caution">
    <text evidence="3">The sequence shown here is derived from an EMBL/GenBank/DDBJ whole genome shotgun (WGS) entry which is preliminary data.</text>
</comment>
<accession>A0A7D9HXD7</accession>
<organism evidence="3 4">
    <name type="scientific">Paramuricea clavata</name>
    <name type="common">Red gorgonian</name>
    <name type="synonym">Violescent sea-whip</name>
    <dbReference type="NCBI Taxonomy" id="317549"/>
    <lineage>
        <taxon>Eukaryota</taxon>
        <taxon>Metazoa</taxon>
        <taxon>Cnidaria</taxon>
        <taxon>Anthozoa</taxon>
        <taxon>Octocorallia</taxon>
        <taxon>Malacalcyonacea</taxon>
        <taxon>Plexauridae</taxon>
        <taxon>Paramuricea</taxon>
    </lineage>
</organism>
<evidence type="ECO:0000313" key="3">
    <source>
        <dbReference type="EMBL" id="CAB3992641.1"/>
    </source>
</evidence>
<sequence>MDEVVQLLQKLLPLLSVDLIEKTKDKLIEIGVNSVEDLQLLQERDLTGVLKPIQIRKLLQHCNAAKTPAAPIVMSLPLRKETSNTTPAKSIDSSFDSPCSGRNTPIMFDDSDIQSDTGNDSASGRKTSNHWINNFQIPWSKFPKSLLDACTSKVRPTPRDRREMIRIICNDIKMHTLLPGRKNLARIAEMMVTKYKDAFCDTIGDTVIGSGYESLRKQLEEKMANLNRKTDKAIVKLNVSSDDDNDSETKVKAKKRLGPDSYGCINWQPDSFPSSETPTSQKSKQDWLAEEFPKKNQNKTKVLQFMENTYISQRLLINQTDTNPVSIEELQIQWPFLFEKDCLFQHFELLMGFHIQKVMLESVGDKVDTIFKFMKENANHSKKNLNQFVIRIEAAMSAEKSKIPLMDGVYLLLMAYFEEPQELMIKSFDETATVTDVVKNCPSTPYIAVFGKENGIPSGDKWWLLQVNKALPCTKSSSGCHVSGFWLEMLPSSQQPEQGCALKLQRDSAKTYYGSLIKKDDKPAVIPVEELNSGWQDGAAVYKLTQEFAHSLDEISDDFRHCLGKPDERELQSSDSGSEDDATTRELAHSVQEEVLQLSRRRIIRGREGQNIRSYAELCGQRQTKIIRQKRTHMLGLSTDIVECADKD</sequence>
<feature type="coiled-coil region" evidence="1">
    <location>
        <begin position="209"/>
        <end position="236"/>
    </location>
</feature>
<proteinExistence type="predicted"/>
<dbReference type="EMBL" id="CACRXK020002091">
    <property type="protein sequence ID" value="CAB3992641.1"/>
    <property type="molecule type" value="Genomic_DNA"/>
</dbReference>
<dbReference type="Proteomes" id="UP001152795">
    <property type="component" value="Unassembled WGS sequence"/>
</dbReference>
<feature type="compositionally biased region" description="Polar residues" evidence="2">
    <location>
        <begin position="114"/>
        <end position="126"/>
    </location>
</feature>
<reference evidence="3" key="1">
    <citation type="submission" date="2020-04" db="EMBL/GenBank/DDBJ databases">
        <authorList>
            <person name="Alioto T."/>
            <person name="Alioto T."/>
            <person name="Gomez Garrido J."/>
        </authorList>
    </citation>
    <scope>NUCLEOTIDE SEQUENCE</scope>
    <source>
        <strain evidence="3">A484AB</strain>
    </source>
</reference>
<dbReference type="PANTHER" id="PTHR31025">
    <property type="entry name" value="SI:CH211-196P9.1-RELATED"/>
    <property type="match status" value="1"/>
</dbReference>
<dbReference type="OrthoDB" id="8806090at2759"/>
<dbReference type="PANTHER" id="PTHR31025:SF22">
    <property type="entry name" value="IP13529P"/>
    <property type="match status" value="1"/>
</dbReference>
<dbReference type="AlphaFoldDB" id="A0A7D9HXD7"/>
<evidence type="ECO:0000256" key="2">
    <source>
        <dbReference type="SAM" id="MobiDB-lite"/>
    </source>
</evidence>
<name>A0A7D9HXD7_PARCT</name>
<keyword evidence="1" id="KW-0175">Coiled coil</keyword>
<evidence type="ECO:0000313" key="4">
    <source>
        <dbReference type="Proteomes" id="UP001152795"/>
    </source>
</evidence>
<gene>
    <name evidence="3" type="ORF">PACLA_8A022069</name>
</gene>
<protein>
    <submittedName>
        <fullName evidence="3">Uncharacterized protein</fullName>
    </submittedName>
</protein>